<dbReference type="PANTHER" id="PTHR33121">
    <property type="entry name" value="CYCLIC DI-GMP PHOSPHODIESTERASE PDEF"/>
    <property type="match status" value="1"/>
</dbReference>
<keyword evidence="3" id="KW-1185">Reference proteome</keyword>
<dbReference type="HOGENOM" id="CLU_000445_115_0_9"/>
<organism evidence="2 3">
    <name type="scientific">Anaerostipes caccae (strain DSM 14662 / CCUG 47493 / JCM 13470 / NCIMB 13811 / L1-92)</name>
    <dbReference type="NCBI Taxonomy" id="411490"/>
    <lineage>
        <taxon>Bacteria</taxon>
        <taxon>Bacillati</taxon>
        <taxon>Bacillota</taxon>
        <taxon>Clostridia</taxon>
        <taxon>Lachnospirales</taxon>
        <taxon>Lachnospiraceae</taxon>
        <taxon>Anaerostipes</taxon>
    </lineage>
</organism>
<feature type="domain" description="EAL" evidence="1">
    <location>
        <begin position="1"/>
        <end position="75"/>
    </location>
</feature>
<protein>
    <recommendedName>
        <fullName evidence="1">EAL domain-containing protein</fullName>
    </recommendedName>
</protein>
<dbReference type="EMBL" id="ABAX03000012">
    <property type="protein sequence ID" value="EDR97789.1"/>
    <property type="molecule type" value="Genomic_DNA"/>
</dbReference>
<evidence type="ECO:0000313" key="2">
    <source>
        <dbReference type="EMBL" id="EDR97789.1"/>
    </source>
</evidence>
<dbReference type="CDD" id="cd01948">
    <property type="entry name" value="EAL"/>
    <property type="match status" value="1"/>
</dbReference>
<gene>
    <name evidence="2" type="ORF">ANACAC_01411</name>
</gene>
<dbReference type="STRING" id="411490.ANACAC_01411"/>
<dbReference type="Gene3D" id="3.20.20.450">
    <property type="entry name" value="EAL domain"/>
    <property type="match status" value="1"/>
</dbReference>
<reference evidence="2" key="1">
    <citation type="submission" date="2007-11" db="EMBL/GenBank/DDBJ databases">
        <authorList>
            <person name="Fulton L."/>
            <person name="Clifton S."/>
            <person name="Fulton B."/>
            <person name="Xu J."/>
            <person name="Minx P."/>
            <person name="Pepin K.H."/>
            <person name="Johnson M."/>
            <person name="Thiruvilangam P."/>
            <person name="Bhonagiri V."/>
            <person name="Nash W.E."/>
            <person name="Mardis E.R."/>
            <person name="Wilson R.K."/>
        </authorList>
    </citation>
    <scope>NUCLEOTIDE SEQUENCE [LARGE SCALE GENOMIC DNA]</scope>
    <source>
        <strain evidence="2">DSM 14662</strain>
    </source>
</reference>
<dbReference type="PROSITE" id="PS50883">
    <property type="entry name" value="EAL"/>
    <property type="match status" value="1"/>
</dbReference>
<dbReference type="Proteomes" id="UP000004935">
    <property type="component" value="Unassembled WGS sequence"/>
</dbReference>
<comment type="caution">
    <text evidence="2">The sequence shown here is derived from an EMBL/GenBank/DDBJ whole genome shotgun (WGS) entry which is preliminary data.</text>
</comment>
<dbReference type="InterPro" id="IPR035919">
    <property type="entry name" value="EAL_sf"/>
</dbReference>
<dbReference type="SUPFAM" id="SSF141868">
    <property type="entry name" value="EAL domain-like"/>
    <property type="match status" value="1"/>
</dbReference>
<dbReference type="RefSeq" id="WP_006566895.1">
    <property type="nucleotide sequence ID" value="NZ_AP023027.1"/>
</dbReference>
<proteinExistence type="predicted"/>
<dbReference type="InterPro" id="IPR001633">
    <property type="entry name" value="EAL_dom"/>
</dbReference>
<accession>B0MCW9</accession>
<dbReference type="Pfam" id="PF00563">
    <property type="entry name" value="EAL"/>
    <property type="match status" value="1"/>
</dbReference>
<reference evidence="2" key="2">
    <citation type="submission" date="2013-11" db="EMBL/GenBank/DDBJ databases">
        <title>Draft genome sequence of Anaerostipes caccae (DSM 14662).</title>
        <authorList>
            <person name="Sudarsanam P."/>
            <person name="Ley R."/>
            <person name="Guruge J."/>
            <person name="Turnbaugh P.J."/>
            <person name="Mahowald M."/>
            <person name="Liep D."/>
            <person name="Gordon J."/>
        </authorList>
    </citation>
    <scope>NUCLEOTIDE SEQUENCE</scope>
    <source>
        <strain evidence="2">DSM 14662</strain>
    </source>
</reference>
<dbReference type="eggNOG" id="COG2200">
    <property type="taxonomic scope" value="Bacteria"/>
</dbReference>
<evidence type="ECO:0000313" key="3">
    <source>
        <dbReference type="Proteomes" id="UP000004935"/>
    </source>
</evidence>
<name>B0MCW9_ANACD</name>
<dbReference type="PANTHER" id="PTHR33121:SF70">
    <property type="entry name" value="SIGNALING PROTEIN YKOW"/>
    <property type="match status" value="1"/>
</dbReference>
<sequence length="76" mass="8968">MKFLRQTENNRRRQKVVEFVIRLADALELQVIAEGVETREQAQMLKKLGCRHAQGYLYGRPMPEQEFIDYLSGKEL</sequence>
<dbReference type="GO" id="GO:0071111">
    <property type="term" value="F:cyclic-guanylate-specific phosphodiesterase activity"/>
    <property type="evidence" value="ECO:0007669"/>
    <property type="project" value="InterPro"/>
</dbReference>
<evidence type="ECO:0000259" key="1">
    <source>
        <dbReference type="PROSITE" id="PS50883"/>
    </source>
</evidence>
<dbReference type="AlphaFoldDB" id="B0MCW9"/>
<dbReference type="InterPro" id="IPR050706">
    <property type="entry name" value="Cyclic-di-GMP_PDE-like"/>
</dbReference>